<dbReference type="InterPro" id="IPR017850">
    <property type="entry name" value="Alkaline_phosphatase_core_sf"/>
</dbReference>
<dbReference type="Gene3D" id="3.40.1450.10">
    <property type="entry name" value="BPG-independent phosphoglycerate mutase, domain B"/>
    <property type="match status" value="1"/>
</dbReference>
<feature type="domain" description="Metalloenzyme" evidence="14">
    <location>
        <begin position="6"/>
        <end position="527"/>
    </location>
</feature>
<feature type="binding site" evidence="13">
    <location>
        <position position="487"/>
    </location>
    <ligand>
        <name>Mn(2+)</name>
        <dbReference type="ChEBI" id="CHEBI:29035"/>
        <label>1</label>
    </ligand>
</feature>
<dbReference type="SUPFAM" id="SSF64158">
    <property type="entry name" value="2,3-Bisphosphoglycerate-independent phosphoglycerate mutase, substrate-binding domain"/>
    <property type="match status" value="1"/>
</dbReference>
<evidence type="ECO:0000256" key="11">
    <source>
        <dbReference type="PIRSR" id="PIRSR001492-1"/>
    </source>
</evidence>
<name>W0FGH5_9BACT</name>
<dbReference type="InterPro" id="IPR036646">
    <property type="entry name" value="PGAM_B_sf"/>
</dbReference>
<dbReference type="Pfam" id="PF06415">
    <property type="entry name" value="iPGM_N"/>
    <property type="match status" value="1"/>
</dbReference>
<feature type="binding site" evidence="12">
    <location>
        <begin position="156"/>
        <end position="157"/>
    </location>
    <ligand>
        <name>substrate</name>
    </ligand>
</feature>
<comment type="cofactor">
    <cofactor evidence="2">
        <name>Mn(2+)</name>
        <dbReference type="ChEBI" id="CHEBI:29035"/>
    </cofactor>
</comment>
<feature type="binding site" evidence="12">
    <location>
        <position position="126"/>
    </location>
    <ligand>
        <name>substrate</name>
    </ligand>
</feature>
<feature type="binding site" evidence="13">
    <location>
        <position position="466"/>
    </location>
    <ligand>
        <name>Mn(2+)</name>
        <dbReference type="ChEBI" id="CHEBI:29035"/>
        <label>2</label>
    </ligand>
</feature>
<evidence type="ECO:0000256" key="2">
    <source>
        <dbReference type="ARBA" id="ARBA00001936"/>
    </source>
</evidence>
<dbReference type="GO" id="GO:0004619">
    <property type="term" value="F:phosphoglycerate mutase activity"/>
    <property type="evidence" value="ECO:0007669"/>
    <property type="project" value="UniProtKB-UniRule"/>
</dbReference>
<dbReference type="GO" id="GO:0006007">
    <property type="term" value="P:glucose catabolic process"/>
    <property type="evidence" value="ECO:0007669"/>
    <property type="project" value="InterPro"/>
</dbReference>
<keyword evidence="6 13" id="KW-0479">Metal-binding</keyword>
<evidence type="ECO:0000256" key="7">
    <source>
        <dbReference type="ARBA" id="ARBA00023152"/>
    </source>
</evidence>
<comment type="function">
    <text evidence="3">Catalyzes the interconversion of 2-phosphoglycerate and 3-phosphoglycerate.</text>
</comment>
<feature type="binding site" evidence="13">
    <location>
        <position position="424"/>
    </location>
    <ligand>
        <name>Mn(2+)</name>
        <dbReference type="ChEBI" id="CHEBI:29035"/>
        <label>1</label>
    </ligand>
</feature>
<comment type="similarity">
    <text evidence="5">Belongs to the BPG-independent phosphoglycerate mutase family.</text>
</comment>
<feature type="binding site" evidence="13">
    <location>
        <position position="65"/>
    </location>
    <ligand>
        <name>Mn(2+)</name>
        <dbReference type="ChEBI" id="CHEBI:29035"/>
        <label>2</label>
    </ligand>
</feature>
<feature type="active site" description="Phosphoserine intermediate" evidence="11">
    <location>
        <position position="65"/>
    </location>
</feature>
<keyword evidence="9" id="KW-0413">Isomerase</keyword>
<feature type="binding site" evidence="12">
    <location>
        <position position="192"/>
    </location>
    <ligand>
        <name>substrate</name>
    </ligand>
</feature>
<dbReference type="InterPro" id="IPR005995">
    <property type="entry name" value="Pgm_bpd_ind"/>
</dbReference>
<accession>W0FGH5</accession>
<evidence type="ECO:0000256" key="1">
    <source>
        <dbReference type="ARBA" id="ARBA00000370"/>
    </source>
</evidence>
<dbReference type="Gene3D" id="3.40.720.10">
    <property type="entry name" value="Alkaline Phosphatase, subunit A"/>
    <property type="match status" value="1"/>
</dbReference>
<evidence type="ECO:0000256" key="13">
    <source>
        <dbReference type="PIRSR" id="PIRSR001492-3"/>
    </source>
</evidence>
<dbReference type="EMBL" id="KC246774">
    <property type="protein sequence ID" value="AHF23771.1"/>
    <property type="molecule type" value="Genomic_DNA"/>
</dbReference>
<evidence type="ECO:0000313" key="16">
    <source>
        <dbReference type="EMBL" id="AHF23771.1"/>
    </source>
</evidence>
<dbReference type="CDD" id="cd16010">
    <property type="entry name" value="iPGM"/>
    <property type="match status" value="1"/>
</dbReference>
<evidence type="ECO:0000256" key="3">
    <source>
        <dbReference type="ARBA" id="ARBA00002315"/>
    </source>
</evidence>
<dbReference type="Pfam" id="PF01676">
    <property type="entry name" value="Metalloenzyme"/>
    <property type="match status" value="1"/>
</dbReference>
<feature type="binding site" evidence="12">
    <location>
        <begin position="280"/>
        <end position="283"/>
    </location>
    <ligand>
        <name>substrate</name>
    </ligand>
</feature>
<evidence type="ECO:0000256" key="6">
    <source>
        <dbReference type="ARBA" id="ARBA00022723"/>
    </source>
</evidence>
<evidence type="ECO:0000259" key="14">
    <source>
        <dbReference type="Pfam" id="PF01676"/>
    </source>
</evidence>
<organism evidence="16">
    <name type="scientific">uncultured bacterium Contig1549a</name>
    <dbReference type="NCBI Taxonomy" id="1393453"/>
    <lineage>
        <taxon>Bacteria</taxon>
        <taxon>environmental samples</taxon>
    </lineage>
</organism>
<evidence type="ECO:0000259" key="15">
    <source>
        <dbReference type="Pfam" id="PF06415"/>
    </source>
</evidence>
<keyword evidence="8 13" id="KW-0464">Manganese</keyword>
<feature type="domain" description="BPG-independent PGAM N-terminal" evidence="15">
    <location>
        <begin position="85"/>
        <end position="317"/>
    </location>
</feature>
<feature type="binding site" evidence="12">
    <location>
        <position position="199"/>
    </location>
    <ligand>
        <name>substrate</name>
    </ligand>
</feature>
<evidence type="ECO:0000256" key="4">
    <source>
        <dbReference type="ARBA" id="ARBA00004798"/>
    </source>
</evidence>
<dbReference type="PANTHER" id="PTHR31637:SF0">
    <property type="entry name" value="2,3-BISPHOSPHOGLYCERATE-INDEPENDENT PHOSPHOGLYCERATE MUTASE"/>
    <property type="match status" value="1"/>
</dbReference>
<evidence type="ECO:0000256" key="9">
    <source>
        <dbReference type="ARBA" id="ARBA00023235"/>
    </source>
</evidence>
<dbReference type="EC" id="5.4.2.12" evidence="10"/>
<dbReference type="UniPathway" id="UPA00109">
    <property type="reaction ID" value="UER00186"/>
</dbReference>
<dbReference type="GO" id="GO:0005737">
    <property type="term" value="C:cytoplasm"/>
    <property type="evidence" value="ECO:0007669"/>
    <property type="project" value="InterPro"/>
</dbReference>
<feature type="binding site" evidence="13">
    <location>
        <position position="14"/>
    </location>
    <ligand>
        <name>Mn(2+)</name>
        <dbReference type="ChEBI" id="CHEBI:29035"/>
        <label>2</label>
    </ligand>
</feature>
<dbReference type="GO" id="GO:0006096">
    <property type="term" value="P:glycolytic process"/>
    <property type="evidence" value="ECO:0007669"/>
    <property type="project" value="UniProtKB-UniRule"/>
</dbReference>
<evidence type="ECO:0000256" key="12">
    <source>
        <dbReference type="PIRSR" id="PIRSR001492-2"/>
    </source>
</evidence>
<proteinExistence type="inferred from homology"/>
<dbReference type="NCBIfam" id="TIGR01307">
    <property type="entry name" value="pgm_bpd_ind"/>
    <property type="match status" value="1"/>
</dbReference>
<dbReference type="FunFam" id="3.40.1450.10:FF:000002">
    <property type="entry name" value="2,3-bisphosphoglycerate-independent phosphoglycerate mutase"/>
    <property type="match status" value="1"/>
</dbReference>
<dbReference type="AlphaFoldDB" id="W0FGH5"/>
<dbReference type="PANTHER" id="PTHR31637">
    <property type="entry name" value="2,3-BISPHOSPHOGLYCERATE-INDEPENDENT PHOSPHOGLYCERATE MUTASE"/>
    <property type="match status" value="1"/>
</dbReference>
<evidence type="ECO:0000256" key="8">
    <source>
        <dbReference type="ARBA" id="ARBA00023211"/>
    </source>
</evidence>
<feature type="binding site" evidence="12">
    <location>
        <position position="356"/>
    </location>
    <ligand>
        <name>substrate</name>
    </ligand>
</feature>
<comment type="catalytic activity">
    <reaction evidence="1">
        <text>(2R)-2-phosphoglycerate = (2R)-3-phosphoglycerate</text>
        <dbReference type="Rhea" id="RHEA:15901"/>
        <dbReference type="ChEBI" id="CHEBI:58272"/>
        <dbReference type="ChEBI" id="CHEBI:58289"/>
        <dbReference type="EC" id="5.4.2.12"/>
    </reaction>
</comment>
<dbReference type="InterPro" id="IPR011258">
    <property type="entry name" value="BPG-indep_PGM_N"/>
</dbReference>
<dbReference type="PIRSF" id="PIRSF001492">
    <property type="entry name" value="IPGAM"/>
    <property type="match status" value="1"/>
</dbReference>
<evidence type="ECO:0000256" key="10">
    <source>
        <dbReference type="NCBIfam" id="TIGR01307"/>
    </source>
</evidence>
<reference evidence="16" key="1">
    <citation type="journal article" date="2013" name="PLoS ONE">
        <title>Metagenomic insights into the carbohydrate-active enzymes carried by the microorganisms adhering to solid digesta in the rumen of cows.</title>
        <authorList>
            <person name="Wang L."/>
            <person name="Hatem A."/>
            <person name="Catalyurek U.V."/>
            <person name="Morrison M."/>
            <person name="Yu Z."/>
        </authorList>
    </citation>
    <scope>NUCLEOTIDE SEQUENCE</scope>
</reference>
<dbReference type="InterPro" id="IPR006124">
    <property type="entry name" value="Metalloenzyme"/>
</dbReference>
<feature type="binding site" evidence="13">
    <location>
        <position position="428"/>
    </location>
    <ligand>
        <name>Mn(2+)</name>
        <dbReference type="ChEBI" id="CHEBI:29035"/>
        <label>1</label>
    </ligand>
</feature>
<dbReference type="SUPFAM" id="SSF53649">
    <property type="entry name" value="Alkaline phosphatase-like"/>
    <property type="match status" value="1"/>
</dbReference>
<dbReference type="GO" id="GO:0030145">
    <property type="term" value="F:manganese ion binding"/>
    <property type="evidence" value="ECO:0007669"/>
    <property type="project" value="InterPro"/>
</dbReference>
<sequence length="538" mass="58870">MKNMTKPVVLVVMDGVGETPSELGNMVKQATTPTLDDLKANDPFRIIKAHGTAVGLPSDDDMGNSEVGHNALGCGQIYSQGAKLVNESIESGSIFQSETWKDLTGSVIAGGNTLHFIGLLSDGNVHSNISHLIAMLKEAKAEGVKKARVHILLDGRDVPATSALEYVDQLENALKELNDGSFDGRIASGGGRMQITMDRYQANWGMVKAGWDVHVHGKSQYNAINGEGAFFGSAREAIETFRNEQPGVIDQDLPAFVIGENGKPVGAMQDGDSVILFNFRGDRALELSMAFDGDASFDKFDRGVVPQVKYAGMLEYDGDLHIPHKYLVSPPQIRHTLTELLVENGINEYACSETQKYGHVTYFWNGNRSEKVSEELETWEEVPSDVRSFDECPWMKGTEIADLVIAAIESGKYGFIRCNFPNGDMVGHTGNLYATEIAVESVDLCLTRIRKACDENGCILVVTADHGNSDQMLEKNKKGEVSVRTAHSLNPVPFIIHDKDARHEMDTESPFGLANVAPTVVELLGLKPYECWEKSMLK</sequence>
<keyword evidence="7" id="KW-0324">Glycolysis</keyword>
<comment type="pathway">
    <text evidence="4">Carbohydrate degradation; glycolysis; pyruvate from D-glyceraldehyde 3-phosphate: step 3/5.</text>
</comment>
<evidence type="ECO:0000256" key="5">
    <source>
        <dbReference type="ARBA" id="ARBA00008819"/>
    </source>
</evidence>
<feature type="binding site" evidence="13">
    <location>
        <position position="465"/>
    </location>
    <ligand>
        <name>Mn(2+)</name>
        <dbReference type="ChEBI" id="CHEBI:29035"/>
        <label>2</label>
    </ligand>
</feature>
<protein>
    <recommendedName>
        <fullName evidence="10">2,3-bisphosphoglycerate-independent phosphoglycerate mutase</fullName>
        <ecNumber evidence="10">5.4.2.12</ecNumber>
    </recommendedName>
</protein>